<evidence type="ECO:0000313" key="1">
    <source>
        <dbReference type="EMBL" id="GAH38188.1"/>
    </source>
</evidence>
<organism evidence="1">
    <name type="scientific">marine sediment metagenome</name>
    <dbReference type="NCBI Taxonomy" id="412755"/>
    <lineage>
        <taxon>unclassified sequences</taxon>
        <taxon>metagenomes</taxon>
        <taxon>ecological metagenomes</taxon>
    </lineage>
</organism>
<reference evidence="1" key="1">
    <citation type="journal article" date="2014" name="Front. Microbiol.">
        <title>High frequency of phylogenetically diverse reductive dehalogenase-homologous genes in deep subseafloor sedimentary metagenomes.</title>
        <authorList>
            <person name="Kawai M."/>
            <person name="Futagami T."/>
            <person name="Toyoda A."/>
            <person name="Takaki Y."/>
            <person name="Nishi S."/>
            <person name="Hori S."/>
            <person name="Arai W."/>
            <person name="Tsubouchi T."/>
            <person name="Morono Y."/>
            <person name="Uchiyama I."/>
            <person name="Ito T."/>
            <person name="Fujiyama A."/>
            <person name="Inagaki F."/>
            <person name="Takami H."/>
        </authorList>
    </citation>
    <scope>NUCLEOTIDE SEQUENCE</scope>
    <source>
        <strain evidence="1">Expedition CK06-06</strain>
    </source>
</reference>
<proteinExistence type="predicted"/>
<comment type="caution">
    <text evidence="1">The sequence shown here is derived from an EMBL/GenBank/DDBJ whole genome shotgun (WGS) entry which is preliminary data.</text>
</comment>
<dbReference type="AlphaFoldDB" id="X1GYU7"/>
<dbReference type="EMBL" id="BARU01010858">
    <property type="protein sequence ID" value="GAH38188.1"/>
    <property type="molecule type" value="Genomic_DNA"/>
</dbReference>
<protein>
    <submittedName>
        <fullName evidence="1">Uncharacterized protein</fullName>
    </submittedName>
</protein>
<name>X1GYU7_9ZZZZ</name>
<accession>X1GYU7</accession>
<sequence length="137" mass="16132">MAELSAESLEQFLSLFVQERFSQKEARGIKGILKRTVTEHIDDYLIWLVRTFVRCIVNIENEIYIKDITAIIVAEANLATEAPPFKVKVSYNFFDTFESLDFKLFLESEVHRWLVYLQEKGKLPGNYERFTGKFKRI</sequence>
<gene>
    <name evidence="1" type="ORF">S03H2_20575</name>
</gene>